<evidence type="ECO:0000313" key="4">
    <source>
        <dbReference type="Proteomes" id="UP000150838"/>
    </source>
</evidence>
<reference evidence="3" key="3">
    <citation type="journal article" date="2021" name="Arch. Virol.">
        <title>Characterisation of an Australian fowlpox virus carrying a near-full-length provirus of reticuloendotheliosis virus.</title>
        <authorList>
            <person name="Sarker S."/>
            <person name="Athukorala A."/>
            <person name="Bowden T.R."/>
            <person name="Boyle D.B."/>
        </authorList>
    </citation>
    <scope>NUCLEOTIDE SEQUENCE</scope>
    <source>
        <strain evidence="3">FWPV-S</strain>
    </source>
</reference>
<accession>Q70GZ4</accession>
<evidence type="ECO:0000313" key="5">
    <source>
        <dbReference type="Proteomes" id="UP000515929"/>
    </source>
</evidence>
<dbReference type="OrthoDB" id="22105at10239"/>
<dbReference type="Proteomes" id="UP000627101">
    <property type="component" value="Segment"/>
</dbReference>
<dbReference type="Proteomes" id="UP000150838">
    <property type="component" value="Segment"/>
</dbReference>
<dbReference type="Pfam" id="PF05288">
    <property type="entry name" value="Pox_A3L"/>
    <property type="match status" value="1"/>
</dbReference>
<reference evidence="2 4" key="1">
    <citation type="journal article" date="2004" name="J. Gen. Virol.">
        <title>Comparison of the genome sequence of FP9, an attenuated, tissue culture-adapted European fowlpox virus, with those of virulent American and European viruses.</title>
        <authorList>
            <person name="Skinner M.A."/>
            <person name="Laidlaw S.M."/>
        </authorList>
    </citation>
    <scope>NUCLEOTIDE SEQUENCE [LARGE SCALE GENOMIC DNA]</scope>
    <source>
        <strain evidence="2">HP1-438 Munich</strain>
    </source>
</reference>
<dbReference type="EMBL" id="KX196452">
    <property type="protein sequence ID" value="ART91599.1"/>
    <property type="molecule type" value="Genomic_DNA"/>
</dbReference>
<organism evidence="2 4">
    <name type="scientific">Fowlpox virus</name>
    <name type="common">FPV</name>
    <dbReference type="NCBI Taxonomy" id="10261"/>
    <lineage>
        <taxon>Viruses</taxon>
        <taxon>Varidnaviria</taxon>
        <taxon>Bamfordvirae</taxon>
        <taxon>Nucleocytoviricota</taxon>
        <taxon>Pokkesviricetes</taxon>
        <taxon>Chitovirales</taxon>
        <taxon>Poxviridae</taxon>
        <taxon>Chordopoxvirinae</taxon>
        <taxon>Avipoxvirus</taxon>
        <taxon>Avipoxvirus fowlpox</taxon>
    </lineage>
</organism>
<proteinExistence type="predicted"/>
<dbReference type="KEGG" id="vg:1486714"/>
<evidence type="ECO:0000313" key="3">
    <source>
        <dbReference type="EMBL" id="QRM13710.1"/>
    </source>
</evidence>
<dbReference type="RefSeq" id="NP_039129.1">
    <property type="nucleotide sequence ID" value="NC_002188.1"/>
</dbReference>
<evidence type="ECO:0000313" key="1">
    <source>
        <dbReference type="EMBL" id="ART91599.1"/>
    </source>
</evidence>
<accession>A0A385HAM2</accession>
<organismHost>
    <name type="scientific">Vertebrata</name>
    <name type="common">vertebrates</name>
    <dbReference type="NCBI Taxonomy" id="7742"/>
</organismHost>
<reference evidence="1 5" key="2">
    <citation type="submission" date="2016-05" db="EMBL/GenBank/DDBJ databases">
        <title>The analysis of a fowlpox virus genome sequence.</title>
        <authorList>
            <person name="Zhao Y."/>
            <person name="Liu S."/>
        </authorList>
    </citation>
    <scope>NUCLEOTIDE SEQUENCE [LARGE SCALE GENOMIC DNA]</scope>
    <source>
        <strain evidence="1 5">NX10</strain>
    </source>
</reference>
<protein>
    <submittedName>
        <fullName evidence="1 2">A2.5L redox protein ortholog</fullName>
    </submittedName>
    <submittedName>
        <fullName evidence="3">Virus redox protein</fullName>
    </submittedName>
</protein>
<sequence>MSEYKYSIDPPVRCSNCSNNLVEYLKSDRQLIKLMLNNNEYKKNILKQFLIFSRNKTLLTKILDPEIRRVLT</sequence>
<dbReference type="Proteomes" id="UP000515929">
    <property type="component" value="Segment"/>
</dbReference>
<dbReference type="InterPro" id="IPR007952">
    <property type="entry name" value="Poxvirus_A2.5L"/>
</dbReference>
<name>A0A385HAM2_FOWPV</name>
<dbReference type="EMBL" id="MW142017">
    <property type="protein sequence ID" value="QRM13710.1"/>
    <property type="molecule type" value="Genomic_DNA"/>
</dbReference>
<evidence type="ECO:0000313" key="2">
    <source>
        <dbReference type="EMBL" id="CAE52703.1"/>
    </source>
</evidence>
<dbReference type="EMBL" id="AJ581527">
    <property type="protein sequence ID" value="CAE52703.1"/>
    <property type="molecule type" value="Genomic_DNA"/>
</dbReference>
<gene>
    <name evidence="2" type="primary">fp9.166</name>
    <name evidence="1" type="synonym">ORF166</name>
</gene>